<dbReference type="Pfam" id="PF00015">
    <property type="entry name" value="MCPsignal"/>
    <property type="match status" value="1"/>
</dbReference>
<dbReference type="InterPro" id="IPR004090">
    <property type="entry name" value="Chemotax_Me-accpt_rcpt"/>
</dbReference>
<dbReference type="InterPro" id="IPR047347">
    <property type="entry name" value="YvaQ-like_sensor"/>
</dbReference>
<dbReference type="SUPFAM" id="SSF58104">
    <property type="entry name" value="Methyl-accepting chemotaxis protein (MCP) signaling domain"/>
    <property type="match status" value="1"/>
</dbReference>
<keyword evidence="2 4" id="KW-0807">Transducer</keyword>
<evidence type="ECO:0000256" key="6">
    <source>
        <dbReference type="SAM" id="Phobius"/>
    </source>
</evidence>
<dbReference type="AlphaFoldDB" id="A0A934MYB4"/>
<keyword evidence="6" id="KW-1133">Transmembrane helix</keyword>
<evidence type="ECO:0000256" key="2">
    <source>
        <dbReference type="ARBA" id="ARBA00023224"/>
    </source>
</evidence>
<dbReference type="GO" id="GO:0006935">
    <property type="term" value="P:chemotaxis"/>
    <property type="evidence" value="ECO:0007669"/>
    <property type="project" value="InterPro"/>
</dbReference>
<dbReference type="EMBL" id="JAEMNX010000001">
    <property type="protein sequence ID" value="MBJ7536275.1"/>
    <property type="molecule type" value="Genomic_DNA"/>
</dbReference>
<feature type="transmembrane region" description="Helical" evidence="6">
    <location>
        <begin position="191"/>
        <end position="211"/>
    </location>
</feature>
<reference evidence="8" key="1">
    <citation type="submission" date="2020-12" db="EMBL/GenBank/DDBJ databases">
        <title>Marinomonas arctica sp. nov., a psychrotolerant bacterium isolated from the Arctic.</title>
        <authorList>
            <person name="Zhang Y."/>
        </authorList>
    </citation>
    <scope>NUCLEOTIDE SEQUENCE</scope>
    <source>
        <strain evidence="8">C1424</strain>
    </source>
</reference>
<dbReference type="GO" id="GO:0016020">
    <property type="term" value="C:membrane"/>
    <property type="evidence" value="ECO:0007669"/>
    <property type="project" value="UniProtKB-SubCell"/>
</dbReference>
<keyword evidence="6" id="KW-0812">Transmembrane</keyword>
<evidence type="ECO:0000256" key="5">
    <source>
        <dbReference type="SAM" id="Coils"/>
    </source>
</evidence>
<organism evidence="8 9">
    <name type="scientific">Marinomonas transparens</name>
    <dbReference type="NCBI Taxonomy" id="2795388"/>
    <lineage>
        <taxon>Bacteria</taxon>
        <taxon>Pseudomonadati</taxon>
        <taxon>Pseudomonadota</taxon>
        <taxon>Gammaproteobacteria</taxon>
        <taxon>Oceanospirillales</taxon>
        <taxon>Oceanospirillaceae</taxon>
        <taxon>Marinomonas</taxon>
    </lineage>
</organism>
<evidence type="ECO:0000256" key="3">
    <source>
        <dbReference type="ARBA" id="ARBA00029447"/>
    </source>
</evidence>
<evidence type="ECO:0000256" key="4">
    <source>
        <dbReference type="PROSITE-ProRule" id="PRU00284"/>
    </source>
</evidence>
<gene>
    <name evidence="8" type="ORF">I8J31_01130</name>
</gene>
<dbReference type="PANTHER" id="PTHR32089:SF112">
    <property type="entry name" value="LYSOZYME-LIKE PROTEIN-RELATED"/>
    <property type="match status" value="1"/>
</dbReference>
<comment type="similarity">
    <text evidence="3">Belongs to the methyl-accepting chemotaxis (MCP) protein family.</text>
</comment>
<evidence type="ECO:0000256" key="1">
    <source>
        <dbReference type="ARBA" id="ARBA00004370"/>
    </source>
</evidence>
<dbReference type="Pfam" id="PF12729">
    <property type="entry name" value="4HB_MCP_1"/>
    <property type="match status" value="1"/>
</dbReference>
<feature type="coiled-coil region" evidence="5">
    <location>
        <begin position="348"/>
        <end position="375"/>
    </location>
</feature>
<keyword evidence="9" id="KW-1185">Reference proteome</keyword>
<name>A0A934MYB4_9GAMM</name>
<dbReference type="Gene3D" id="1.10.287.950">
    <property type="entry name" value="Methyl-accepting chemotaxis protein"/>
    <property type="match status" value="1"/>
</dbReference>
<dbReference type="CDD" id="cd19411">
    <property type="entry name" value="MCP2201-like_sensor"/>
    <property type="match status" value="1"/>
</dbReference>
<dbReference type="InterPro" id="IPR004089">
    <property type="entry name" value="MCPsignal_dom"/>
</dbReference>
<proteinExistence type="inferred from homology"/>
<sequence length="546" mass="59444">MNLKVSHRLIIGFSLILSLIIFITVIGVKKVDEINQGLTIINDINAVKQRHAINFRGSVHDRAIAIRDVVLLKDENKLTDTLKVIKKLEGFYIESAGPLDAIMATNSSDSERKILADIKATEEYVLPLVKRIIELRQSDKVEEAKTLLLEQASEGFVTWLATINAFIDYEEAQNKSKTSVIRTVAESFTNMMMMVSIIAVVIGCIVIILMLRSFKRLLGGEPSHIANILKSMASGDLSLKVESKFQGSVLDSLAQLQTQLKNTITGISNAADNITANTACESNNTEDINALGSRQEKYSTQATQQMQEVTKEAQLVSNLLTETDQNSTTSSATAEQGNKAVSDAGQAIKNIFETVQEAVDNLSNLEKRVQEISGITTTISSISEQTNLLALNAAIEAARAGETGRGFAVVADEVRSLASRTGEATFEIENMLKDVQNGTSETMKVMSASLPQLEKGIELSQESSELLTQIMTQARQSVSNIQLVTSASAKQLEGIDSLQADMQEVIDSANSMSQLSNTLYNENKIAANSLGTLAEELKRHAAYFSI</sequence>
<evidence type="ECO:0000259" key="7">
    <source>
        <dbReference type="PROSITE" id="PS50111"/>
    </source>
</evidence>
<accession>A0A934MYB4</accession>
<dbReference type="GO" id="GO:0004888">
    <property type="term" value="F:transmembrane signaling receptor activity"/>
    <property type="evidence" value="ECO:0007669"/>
    <property type="project" value="InterPro"/>
</dbReference>
<evidence type="ECO:0000313" key="9">
    <source>
        <dbReference type="Proteomes" id="UP000628710"/>
    </source>
</evidence>
<keyword evidence="6" id="KW-0472">Membrane</keyword>
<dbReference type="PROSITE" id="PS50111">
    <property type="entry name" value="CHEMOTAXIS_TRANSDUC_2"/>
    <property type="match status" value="1"/>
</dbReference>
<dbReference type="GO" id="GO:0007165">
    <property type="term" value="P:signal transduction"/>
    <property type="evidence" value="ECO:0007669"/>
    <property type="project" value="UniProtKB-KW"/>
</dbReference>
<comment type="caution">
    <text evidence="8">The sequence shown here is derived from an EMBL/GenBank/DDBJ whole genome shotgun (WGS) entry which is preliminary data.</text>
</comment>
<dbReference type="Proteomes" id="UP000628710">
    <property type="component" value="Unassembled WGS sequence"/>
</dbReference>
<dbReference type="PANTHER" id="PTHR32089">
    <property type="entry name" value="METHYL-ACCEPTING CHEMOTAXIS PROTEIN MCPB"/>
    <property type="match status" value="1"/>
</dbReference>
<keyword evidence="5" id="KW-0175">Coiled coil</keyword>
<feature type="domain" description="Methyl-accepting transducer" evidence="7">
    <location>
        <begin position="270"/>
        <end position="506"/>
    </location>
</feature>
<protein>
    <submittedName>
        <fullName evidence="8">MCP four helix bundle domain-containing protein</fullName>
    </submittedName>
</protein>
<feature type="transmembrane region" description="Helical" evidence="6">
    <location>
        <begin position="9"/>
        <end position="28"/>
    </location>
</feature>
<dbReference type="SMART" id="SM00283">
    <property type="entry name" value="MA"/>
    <property type="match status" value="1"/>
</dbReference>
<dbReference type="CDD" id="cd11386">
    <property type="entry name" value="MCP_signal"/>
    <property type="match status" value="1"/>
</dbReference>
<dbReference type="InterPro" id="IPR024478">
    <property type="entry name" value="HlyB_4HB_MCP"/>
</dbReference>
<comment type="subcellular location">
    <subcellularLocation>
        <location evidence="1">Membrane</location>
    </subcellularLocation>
</comment>
<dbReference type="PRINTS" id="PR00260">
    <property type="entry name" value="CHEMTRNSDUCR"/>
</dbReference>
<evidence type="ECO:0000313" key="8">
    <source>
        <dbReference type="EMBL" id="MBJ7536275.1"/>
    </source>
</evidence>
<dbReference type="RefSeq" id="WP_199466347.1">
    <property type="nucleotide sequence ID" value="NZ_JAEMNX010000001.1"/>
</dbReference>